<dbReference type="PROSITE" id="PS00010">
    <property type="entry name" value="ASX_HYDROXYL"/>
    <property type="match status" value="26"/>
</dbReference>
<feature type="domain" description="EGF-like" evidence="6">
    <location>
        <begin position="1026"/>
        <end position="1062"/>
    </location>
</feature>
<feature type="disulfide bond" evidence="5">
    <location>
        <begin position="1219"/>
        <end position="1228"/>
    </location>
</feature>
<feature type="disulfide bond" evidence="5">
    <location>
        <begin position="1258"/>
        <end position="1267"/>
    </location>
</feature>
<feature type="disulfide bond" evidence="5">
    <location>
        <begin position="975"/>
        <end position="984"/>
    </location>
</feature>
<feature type="domain" description="EGF-like" evidence="6">
    <location>
        <begin position="1748"/>
        <end position="1786"/>
    </location>
</feature>
<evidence type="ECO:0000313" key="7">
    <source>
        <dbReference type="EMBL" id="WAR12587.1"/>
    </source>
</evidence>
<feature type="disulfide bond" evidence="5">
    <location>
        <begin position="1736"/>
        <end position="1745"/>
    </location>
</feature>
<dbReference type="SUPFAM" id="SSF57184">
    <property type="entry name" value="Growth factor receptor domain"/>
    <property type="match status" value="8"/>
</dbReference>
<dbReference type="SUPFAM" id="SSF57196">
    <property type="entry name" value="EGF/Laminin"/>
    <property type="match status" value="8"/>
</dbReference>
<feature type="disulfide bond" evidence="5">
    <location>
        <begin position="1581"/>
        <end position="1590"/>
    </location>
</feature>
<dbReference type="PRINTS" id="PR01983">
    <property type="entry name" value="NOTCH"/>
</dbReference>
<dbReference type="InterPro" id="IPR036364">
    <property type="entry name" value="SEA_dom_sf"/>
</dbReference>
<evidence type="ECO:0000256" key="3">
    <source>
        <dbReference type="ARBA" id="ARBA00023157"/>
    </source>
</evidence>
<feature type="disulfide bond" evidence="5">
    <location>
        <begin position="1461"/>
        <end position="1470"/>
    </location>
</feature>
<dbReference type="InterPro" id="IPR009030">
    <property type="entry name" value="Growth_fac_rcpt_cys_sf"/>
</dbReference>
<feature type="disulfide bond" evidence="5">
    <location>
        <begin position="874"/>
        <end position="883"/>
    </location>
</feature>
<dbReference type="PRINTS" id="PR00010">
    <property type="entry name" value="EGFBLOOD"/>
</dbReference>
<feature type="domain" description="EGF-like" evidence="6">
    <location>
        <begin position="1827"/>
        <end position="1863"/>
    </location>
</feature>
<dbReference type="PROSITE" id="PS00022">
    <property type="entry name" value="EGF_1"/>
    <property type="match status" value="30"/>
</dbReference>
<feature type="domain" description="EGF-like" evidence="6">
    <location>
        <begin position="1952"/>
        <end position="1989"/>
    </location>
</feature>
<feature type="domain" description="EGF-like" evidence="6">
    <location>
        <begin position="1865"/>
        <end position="1903"/>
    </location>
</feature>
<feature type="disulfide bond" evidence="5">
    <location>
        <begin position="1697"/>
        <end position="1706"/>
    </location>
</feature>
<feature type="domain" description="EGF-like" evidence="6">
    <location>
        <begin position="1434"/>
        <end position="1471"/>
    </location>
</feature>
<comment type="caution">
    <text evidence="5">Lacks conserved residue(s) required for the propagation of feature annotation.</text>
</comment>
<feature type="disulfide bond" evidence="5">
    <location>
        <begin position="1538"/>
        <end position="1547"/>
    </location>
</feature>
<feature type="domain" description="EGF-like" evidence="6">
    <location>
        <begin position="1911"/>
        <end position="1950"/>
    </location>
</feature>
<feature type="domain" description="EGF-like" evidence="6">
    <location>
        <begin position="1670"/>
        <end position="1707"/>
    </location>
</feature>
<feature type="disulfide bond" evidence="5">
    <location>
        <begin position="1940"/>
        <end position="1949"/>
    </location>
</feature>
<feature type="disulfide bond" evidence="5">
    <location>
        <begin position="1422"/>
        <end position="1431"/>
    </location>
</feature>
<feature type="domain" description="EGF-like" evidence="6">
    <location>
        <begin position="987"/>
        <end position="1024"/>
    </location>
</feature>
<dbReference type="SMART" id="SM00179">
    <property type="entry name" value="EGF_CA"/>
    <property type="match status" value="31"/>
</dbReference>
<dbReference type="Pfam" id="PF00008">
    <property type="entry name" value="EGF"/>
    <property type="match status" value="14"/>
</dbReference>
<feature type="disulfide bond" evidence="5">
    <location>
        <begin position="1090"/>
        <end position="1099"/>
    </location>
</feature>
<feature type="disulfide bond" evidence="5">
    <location>
        <begin position="1170"/>
        <end position="1179"/>
    </location>
</feature>
<dbReference type="PROSITE" id="PS50026">
    <property type="entry name" value="EGF_3"/>
    <property type="match status" value="30"/>
</dbReference>
<feature type="disulfide bond" evidence="5">
    <location>
        <begin position="709"/>
        <end position="718"/>
    </location>
</feature>
<feature type="disulfide bond" evidence="5">
    <location>
        <begin position="747"/>
        <end position="756"/>
    </location>
</feature>
<organism evidence="7 8">
    <name type="scientific">Mya arenaria</name>
    <name type="common">Soft-shell clam</name>
    <dbReference type="NCBI Taxonomy" id="6604"/>
    <lineage>
        <taxon>Eukaryota</taxon>
        <taxon>Metazoa</taxon>
        <taxon>Spiralia</taxon>
        <taxon>Lophotrochozoa</taxon>
        <taxon>Mollusca</taxon>
        <taxon>Bivalvia</taxon>
        <taxon>Autobranchia</taxon>
        <taxon>Heteroconchia</taxon>
        <taxon>Euheterodonta</taxon>
        <taxon>Imparidentia</taxon>
        <taxon>Neoheterodontei</taxon>
        <taxon>Myida</taxon>
        <taxon>Myoidea</taxon>
        <taxon>Myidae</taxon>
        <taxon>Mya</taxon>
    </lineage>
</organism>
<evidence type="ECO:0000313" key="8">
    <source>
        <dbReference type="Proteomes" id="UP001164746"/>
    </source>
</evidence>
<dbReference type="PANTHER" id="PTHR12916">
    <property type="entry name" value="CYTOCHROME C OXIDASE POLYPEPTIDE VIC-2"/>
    <property type="match status" value="1"/>
</dbReference>
<feature type="disulfide bond" evidence="5">
    <location>
        <begin position="1776"/>
        <end position="1785"/>
    </location>
</feature>
<evidence type="ECO:0000256" key="5">
    <source>
        <dbReference type="PROSITE-ProRule" id="PRU00076"/>
    </source>
</evidence>
<keyword evidence="1 5" id="KW-0245">EGF-like domain</keyword>
<dbReference type="CDD" id="cd00054">
    <property type="entry name" value="EGF_CA"/>
    <property type="match status" value="30"/>
</dbReference>
<feature type="domain" description="EGF-like" evidence="6">
    <location>
        <begin position="1301"/>
        <end position="1340"/>
    </location>
</feature>
<keyword evidence="3 5" id="KW-1015">Disulfide bond</keyword>
<evidence type="ECO:0000256" key="2">
    <source>
        <dbReference type="ARBA" id="ARBA00022737"/>
    </source>
</evidence>
<dbReference type="Gene3D" id="3.30.70.960">
    <property type="entry name" value="SEA domain"/>
    <property type="match status" value="1"/>
</dbReference>
<sequence>MEPIVCECAGIYNGSGLKEYIEQGAVKLFFDLKFKGDHPDLKFDIPMILKNNARSTEGQDYLALYLRNFLVGVQDKGLIRPTSTQKPSNLEVGVIANLTVWVYNLSYSGMLKDTASKQFLDLANPFCDDIERIILRSHLEPRLHSCEVSKFGYNPDMAITHVRFIGEKTVDLERDLARLLMDGARRVIVDGKQRKMLGTLLITPAIGDGNINVVPIPVNPGTPPTPGGPENSPYIDMMLYIYNLTYQPALGDPRTVLYRDYAQSPPAQGKRFTSLRALLKVGDPFISAPATLKNIIMTQAPEFPFPMDPDGPLMTYLVGDMLVILADGEFVVRYTPYQTPTTALFPSTNMFTQMSFPTAFTSYSFIPPSMGIGTSSLTVIVYNSTNGFVDAQLYGFTYSKDLDDKMSPYFLRLQDRFCKDIDRYFKNSNMRQIYLDCKISHFKPSQDGVHNGFTFKLTFAAPLGDYLRGNISDIIQKNAPHEMHGNLELLDVGDLRLIWNQHDFIVSVTNFTGGATQTIRPSNTQIIDSTAGPTTVSAATLADITCGMYNKTLNFNLDDRSSYGFLQQQGKFCEDVASYYKLGRLAASYYNICYVVKYRLNPTSISFRVIFGELLSDSLKVAVVQELERHAPRHVIERTDMFEVGDLMLISGSCNASLMPVNYTDMSTYQPTPTTTMPSTSLTYQPCLRRPCGNGGTCIDVTDGYYCQCPPGWSGPHCNTDIDECLVPRCMNGGVCENRPGTFFCRCPSGWTGDNCQIDVYECQEKGICLNNGTCVDTAEAYYCLCAIGWTGENCEIGVCLENDLKKIVTNLVARYMNIKLIFSAFFFYRMLGLSVCCHIMLSHLLSDINECDANPCQHTGTCINNPGSYICSCPPEWRGPYCERDVHECQEMPDICENGGVCFNLVGGYMCRCNSGWTGVNCEIGKKLIKHCQLSLNGGVMAFKGDLNIRECDGSPCKNGARCIEKPGSYECVCPAGFSGVNCERDIDECMMYNPCKNSATCINKMGGYRCICGNGWTGQNCTTDIEECLINPCMNGATCEELQGTYKCSCPLGFTGNLCDADINECERFPCGNGASCINTLGSYYCQCPIGFTGPDCRTDLNECDTSLTMHPCQNNGSCMNSYGSYYCVCPTGWTGINCTSDINECSYQPCANGGKCVNIPGSYYCTCGDGFTGSDCGVGKWKRNRALNDINECVTGNPCQNGATCSNNNGGYMCKCPPGWKGPNCSIKSNECSLNPCSNGATCVDGSDGNYICNCPRQWTGPTCREDKNECTEIVNSCLFGGQCINTIGGYNCICPDDIDECTALGFNPCKNGATCANTDGSYQCFCAQGWIGFDCTTGRNSQVLMFDPNASSDDDECARDTCTNGGRCRNLLGSYTCDCPPNWSGPNCRTNVNECTVYSPCMNGGTCIDSPGSYTCRCANGWTGTNCTIDENECTDVTICKFGGTCVNFPGGFRCECPTGRTGEHCETDVNECDFSRCMNNATCENTAGSFVCRCLPGFDGQYCERNINECEVYAPCMNALRCIDMYGTYRCDCQLGWMGKDCDQDVNECTIGEVPGVPCFNGGTCTNTLGSYRCQCRPGWTGQNCEQDVDECLNNPCRNDGLCVNLEGSYQCQCPQTWTGDHCDKDVDECLLYAPCLHGGVCTNIAGGYMCNCPPQWQGIDCQLDVNECLEFNPCYNGGTCLNVKGDFQCLCSPQWTGPTCNDDFNECNVTNPCLHGGTCTNTIGGYRCFCPPEWSGDICEKDVNECNLTPPVCQNGGTCYNSYGAFICRCPFEWTGPTCGDDRDECREIRPCNNGGTCINQAGGYVCQCPPGWTGNDCNVDVNECEFSPCYNEGICFNSMGSFTCECAPGWQGPTCRNDTNECMVNPYICMNSGECVNTEGAYQCNCSQGWGGKHCEKADSDAGNTEPCLRIQCLNGGYCQETSNNSGAYMCKCPSGWTGDRCQYDRDECVEIRPCKNGGSCINLVGGFMCECPPGLEGDTCE</sequence>
<feature type="disulfide bond" evidence="5">
    <location>
        <begin position="1330"/>
        <end position="1339"/>
    </location>
</feature>
<feature type="domain" description="EGF-like" evidence="6">
    <location>
        <begin position="759"/>
        <end position="796"/>
    </location>
</feature>
<dbReference type="PROSITE" id="PS01187">
    <property type="entry name" value="EGF_CA"/>
    <property type="match status" value="9"/>
</dbReference>
<feature type="domain" description="EGF-like" evidence="6">
    <location>
        <begin position="949"/>
        <end position="985"/>
    </location>
</feature>
<evidence type="ECO:0000256" key="4">
    <source>
        <dbReference type="ARBA" id="ARBA00023180"/>
    </source>
</evidence>
<dbReference type="EMBL" id="CP111019">
    <property type="protein sequence ID" value="WAR12587.1"/>
    <property type="molecule type" value="Genomic_DNA"/>
</dbReference>
<feature type="domain" description="EGF-like" evidence="6">
    <location>
        <begin position="1357"/>
        <end position="1393"/>
    </location>
</feature>
<dbReference type="Pfam" id="PF07645">
    <property type="entry name" value="EGF_CA"/>
    <property type="match status" value="14"/>
</dbReference>
<evidence type="ECO:0000256" key="1">
    <source>
        <dbReference type="ARBA" id="ARBA00022536"/>
    </source>
</evidence>
<dbReference type="InterPro" id="IPR018097">
    <property type="entry name" value="EGF_Ca-bd_CS"/>
</dbReference>
<evidence type="ECO:0000259" key="6">
    <source>
        <dbReference type="PROSITE" id="PS50026"/>
    </source>
</evidence>
<feature type="disulfide bond" evidence="5">
    <location>
        <begin position="1014"/>
        <end position="1023"/>
    </location>
</feature>
<keyword evidence="4" id="KW-0325">Glycoprotein</keyword>
<feature type="domain" description="EGF-like" evidence="6">
    <location>
        <begin position="848"/>
        <end position="884"/>
    </location>
</feature>
<protein>
    <submittedName>
        <fullName evidence="7">NOTC1-like protein</fullName>
    </submittedName>
</protein>
<feature type="disulfide bond" evidence="5">
    <location>
        <begin position="1658"/>
        <end position="1667"/>
    </location>
</feature>
<dbReference type="Proteomes" id="UP001164746">
    <property type="component" value="Chromosome 8"/>
</dbReference>
<feature type="domain" description="EGF-like" evidence="6">
    <location>
        <begin position="1473"/>
        <end position="1509"/>
    </location>
</feature>
<gene>
    <name evidence="7" type="ORF">MAR_026767</name>
</gene>
<dbReference type="InterPro" id="IPR000082">
    <property type="entry name" value="SEA_dom"/>
</dbReference>
<dbReference type="SUPFAM" id="SSF82671">
    <property type="entry name" value="SEA domain"/>
    <property type="match status" value="1"/>
</dbReference>
<feature type="disulfide bond" evidence="5">
    <location>
        <begin position="1383"/>
        <end position="1392"/>
    </location>
</feature>
<reference evidence="7" key="1">
    <citation type="submission" date="2022-11" db="EMBL/GenBank/DDBJ databases">
        <title>Centuries of genome instability and evolution in soft-shell clam transmissible cancer (bioRxiv).</title>
        <authorList>
            <person name="Hart S.F.M."/>
            <person name="Yonemitsu M.A."/>
            <person name="Giersch R.M."/>
            <person name="Beal B.F."/>
            <person name="Arriagada G."/>
            <person name="Davis B.W."/>
            <person name="Ostrander E.A."/>
            <person name="Goff S.P."/>
            <person name="Metzger M.J."/>
        </authorList>
    </citation>
    <scope>NUCLEOTIDE SEQUENCE</scope>
    <source>
        <strain evidence="7">MELC-2E11</strain>
        <tissue evidence="7">Siphon/mantle</tissue>
    </source>
</reference>
<feature type="domain" description="EGF-like" evidence="6">
    <location>
        <begin position="721"/>
        <end position="757"/>
    </location>
</feature>
<feature type="disulfide bond" evidence="5">
    <location>
        <begin position="1499"/>
        <end position="1508"/>
    </location>
</feature>
<feature type="domain" description="EGF-like" evidence="6">
    <location>
        <begin position="1593"/>
        <end position="1629"/>
    </location>
</feature>
<feature type="disulfide bond" evidence="5">
    <location>
        <begin position="786"/>
        <end position="795"/>
    </location>
</feature>
<feature type="non-terminal residue" evidence="7">
    <location>
        <position position="1"/>
    </location>
</feature>
<feature type="domain" description="EGF-like" evidence="6">
    <location>
        <begin position="1788"/>
        <end position="1825"/>
    </location>
</feature>
<name>A0ABY7ETP3_MYAAR</name>
<feature type="domain" description="EGF-like" evidence="6">
    <location>
        <begin position="1550"/>
        <end position="1591"/>
    </location>
</feature>
<dbReference type="InterPro" id="IPR013032">
    <property type="entry name" value="EGF-like_CS"/>
</dbReference>
<feature type="domain" description="EGF-like" evidence="6">
    <location>
        <begin position="1192"/>
        <end position="1229"/>
    </location>
</feature>
<dbReference type="Pfam" id="PF12661">
    <property type="entry name" value="hEGF"/>
    <property type="match status" value="3"/>
</dbReference>
<feature type="domain" description="EGF-like" evidence="6">
    <location>
        <begin position="1709"/>
        <end position="1746"/>
    </location>
</feature>
<dbReference type="PROSITE" id="PS01186">
    <property type="entry name" value="EGF_2"/>
    <property type="match status" value="20"/>
</dbReference>
<feature type="disulfide bond" evidence="5">
    <location>
        <begin position="1979"/>
        <end position="1988"/>
    </location>
</feature>
<feature type="domain" description="EGF-like" evidence="6">
    <location>
        <begin position="1395"/>
        <end position="1432"/>
    </location>
</feature>
<dbReference type="InterPro" id="IPR000152">
    <property type="entry name" value="EGF-type_Asp/Asn_hydroxyl_site"/>
</dbReference>
<feature type="disulfide bond" evidence="5">
    <location>
        <begin position="1853"/>
        <end position="1862"/>
    </location>
</feature>
<feature type="domain" description="EGF-like" evidence="6">
    <location>
        <begin position="1064"/>
        <end position="1100"/>
    </location>
</feature>
<keyword evidence="8" id="KW-1185">Reference proteome</keyword>
<feature type="domain" description="EGF-like" evidence="6">
    <location>
        <begin position="683"/>
        <end position="719"/>
    </location>
</feature>
<dbReference type="Gene3D" id="2.10.25.10">
    <property type="entry name" value="Laminin"/>
    <property type="match status" value="31"/>
</dbReference>
<feature type="disulfide bond" evidence="5">
    <location>
        <begin position="1619"/>
        <end position="1628"/>
    </location>
</feature>
<feature type="domain" description="EGF-like" evidence="6">
    <location>
        <begin position="886"/>
        <end position="924"/>
    </location>
</feature>
<dbReference type="Pfam" id="PF01390">
    <property type="entry name" value="SEA"/>
    <property type="match status" value="1"/>
</dbReference>
<feature type="disulfide bond" evidence="5">
    <location>
        <begin position="1052"/>
        <end position="1061"/>
    </location>
</feature>
<accession>A0ABY7ETP3</accession>
<feature type="domain" description="EGF-like" evidence="6">
    <location>
        <begin position="1511"/>
        <end position="1548"/>
    </location>
</feature>
<dbReference type="PANTHER" id="PTHR12916:SF10">
    <property type="entry name" value="NEUROGENIC LOCUS NOTCH HOMOLOG PROTEIN 2 PRECURSOR"/>
    <property type="match status" value="1"/>
</dbReference>
<feature type="disulfide bond" evidence="5">
    <location>
        <begin position="1815"/>
        <end position="1824"/>
    </location>
</feature>
<feature type="disulfide bond" evidence="5">
    <location>
        <begin position="914"/>
        <end position="923"/>
    </location>
</feature>
<feature type="domain" description="EGF-like" evidence="6">
    <location>
        <begin position="1631"/>
        <end position="1668"/>
    </location>
</feature>
<dbReference type="InterPro" id="IPR000742">
    <property type="entry name" value="EGF"/>
</dbReference>
<feature type="domain" description="EGF-like" evidence="6">
    <location>
        <begin position="1102"/>
        <end position="1142"/>
    </location>
</feature>
<feature type="domain" description="EGF-like" evidence="6">
    <location>
        <begin position="1231"/>
        <end position="1268"/>
    </location>
</feature>
<feature type="disulfide bond" evidence="5">
    <location>
        <begin position="1132"/>
        <end position="1141"/>
    </location>
</feature>
<dbReference type="SMART" id="SM00181">
    <property type="entry name" value="EGF"/>
    <property type="match status" value="31"/>
</dbReference>
<proteinExistence type="predicted"/>
<feature type="domain" description="EGF-like" evidence="6">
    <location>
        <begin position="1144"/>
        <end position="1180"/>
    </location>
</feature>
<dbReference type="InterPro" id="IPR001881">
    <property type="entry name" value="EGF-like_Ca-bd_dom"/>
</dbReference>
<dbReference type="InterPro" id="IPR049883">
    <property type="entry name" value="NOTCH1_EGF-like"/>
</dbReference>
<keyword evidence="2" id="KW-0677">Repeat</keyword>
<feature type="disulfide bond" evidence="5">
    <location>
        <begin position="1893"/>
        <end position="1902"/>
    </location>
</feature>